<organism evidence="2 3">
    <name type="scientific">Mycobacterium simulans</name>
    <dbReference type="NCBI Taxonomy" id="627089"/>
    <lineage>
        <taxon>Bacteria</taxon>
        <taxon>Bacillati</taxon>
        <taxon>Actinomycetota</taxon>
        <taxon>Actinomycetes</taxon>
        <taxon>Mycobacteriales</taxon>
        <taxon>Mycobacteriaceae</taxon>
        <taxon>Mycobacterium</taxon>
    </lineage>
</organism>
<evidence type="ECO:0000259" key="1">
    <source>
        <dbReference type="Pfam" id="PF00934"/>
    </source>
</evidence>
<evidence type="ECO:0000313" key="3">
    <source>
        <dbReference type="Proteomes" id="UP000554965"/>
    </source>
</evidence>
<accession>A0A7Z7N7N1</accession>
<dbReference type="RefSeq" id="WP_260860909.1">
    <property type="nucleotide sequence ID" value="NZ_OCTY01000002.1"/>
</dbReference>
<dbReference type="EMBL" id="OCTY01000002">
    <property type="protein sequence ID" value="SOJ52767.1"/>
    <property type="molecule type" value="Genomic_DNA"/>
</dbReference>
<comment type="caution">
    <text evidence="2">The sequence shown here is derived from an EMBL/GenBank/DDBJ whole genome shotgun (WGS) entry which is preliminary data.</text>
</comment>
<name>A0A7Z7N7N1_9MYCO</name>
<dbReference type="AlphaFoldDB" id="A0A7Z7N7N1"/>
<feature type="domain" description="PE" evidence="1">
    <location>
        <begin position="4"/>
        <end position="94"/>
    </location>
</feature>
<dbReference type="Gene3D" id="1.10.287.850">
    <property type="entry name" value="HP0062-like domain"/>
    <property type="match status" value="1"/>
</dbReference>
<evidence type="ECO:0000313" key="2">
    <source>
        <dbReference type="EMBL" id="SOJ52767.1"/>
    </source>
</evidence>
<dbReference type="InterPro" id="IPR000084">
    <property type="entry name" value="PE-PGRS_N"/>
</dbReference>
<reference evidence="2 3" key="1">
    <citation type="submission" date="2017-10" db="EMBL/GenBank/DDBJ databases">
        <authorList>
            <consortium name="Urmite Genomes"/>
        </authorList>
    </citation>
    <scope>NUCLEOTIDE SEQUENCE [LARGE SCALE GENOMIC DNA]</scope>
    <source>
        <strain evidence="2 3">FB-527</strain>
    </source>
</reference>
<keyword evidence="3" id="KW-1185">Reference proteome</keyword>
<dbReference type="Pfam" id="PF00934">
    <property type="entry name" value="PE"/>
    <property type="match status" value="1"/>
</dbReference>
<sequence>MSYLAVQPDFIATAAADLSEIRAAIAAASAVATAPTTGLVAAAADEVSEACANLFNTYANEYQAFIRQVSEFHDDFVRTVAAAGIAYAETEIANAGGTAASVAAAAAPLATAISDPATTYTIVMGASGYPIPAVDYIDDLAALYIFPWRTIGANLRGLNTPEGLYPLTGIKDLTLNDSVARGLTILDRPGRLILHPSR</sequence>
<gene>
    <name evidence="2" type="primary">PE3_6</name>
    <name evidence="2" type="ORF">MSIMFB_00275</name>
</gene>
<dbReference type="Proteomes" id="UP000554965">
    <property type="component" value="Unassembled WGS sequence"/>
</dbReference>
<dbReference type="SUPFAM" id="SSF140459">
    <property type="entry name" value="PE/PPE dimer-like"/>
    <property type="match status" value="1"/>
</dbReference>
<dbReference type="InterPro" id="IPR038332">
    <property type="entry name" value="PPE_sf"/>
</dbReference>
<protein>
    <submittedName>
        <fullName evidence="2">PE family protein PE3</fullName>
    </submittedName>
</protein>
<proteinExistence type="predicted"/>